<proteinExistence type="predicted"/>
<gene>
    <name evidence="2" type="ORF">FRX31_014687</name>
</gene>
<name>A0A7J6WFQ4_THATH</name>
<comment type="caution">
    <text evidence="2">The sequence shown here is derived from an EMBL/GenBank/DDBJ whole genome shotgun (WGS) entry which is preliminary data.</text>
</comment>
<evidence type="ECO:0000313" key="2">
    <source>
        <dbReference type="EMBL" id="KAF5195727.1"/>
    </source>
</evidence>
<dbReference type="Proteomes" id="UP000554482">
    <property type="component" value="Unassembled WGS sequence"/>
</dbReference>
<organism evidence="2 3">
    <name type="scientific">Thalictrum thalictroides</name>
    <name type="common">Rue-anemone</name>
    <name type="synonym">Anemone thalictroides</name>
    <dbReference type="NCBI Taxonomy" id="46969"/>
    <lineage>
        <taxon>Eukaryota</taxon>
        <taxon>Viridiplantae</taxon>
        <taxon>Streptophyta</taxon>
        <taxon>Embryophyta</taxon>
        <taxon>Tracheophyta</taxon>
        <taxon>Spermatophyta</taxon>
        <taxon>Magnoliopsida</taxon>
        <taxon>Ranunculales</taxon>
        <taxon>Ranunculaceae</taxon>
        <taxon>Thalictroideae</taxon>
        <taxon>Thalictrum</taxon>
    </lineage>
</organism>
<feature type="non-terminal residue" evidence="2">
    <location>
        <position position="60"/>
    </location>
</feature>
<sequence length="60" mass="6641">MEENKNPSETGNMATNEVGEHNMDGGITDNNEGWETPRKKHTARFTTVAECEESGMTVVQ</sequence>
<dbReference type="EMBL" id="JABWDY010016946">
    <property type="protein sequence ID" value="KAF5195727.1"/>
    <property type="molecule type" value="Genomic_DNA"/>
</dbReference>
<protein>
    <submittedName>
        <fullName evidence="2">Uncharacterized protein</fullName>
    </submittedName>
</protein>
<feature type="region of interest" description="Disordered" evidence="1">
    <location>
        <begin position="1"/>
        <end position="38"/>
    </location>
</feature>
<evidence type="ECO:0000313" key="3">
    <source>
        <dbReference type="Proteomes" id="UP000554482"/>
    </source>
</evidence>
<dbReference type="AlphaFoldDB" id="A0A7J6WFQ4"/>
<accession>A0A7J6WFQ4</accession>
<reference evidence="2 3" key="1">
    <citation type="submission" date="2020-06" db="EMBL/GenBank/DDBJ databases">
        <title>Transcriptomic and genomic resources for Thalictrum thalictroides and T. hernandezii: Facilitating candidate gene discovery in an emerging model plant lineage.</title>
        <authorList>
            <person name="Arias T."/>
            <person name="Riano-Pachon D.M."/>
            <person name="Di Stilio V.S."/>
        </authorList>
    </citation>
    <scope>NUCLEOTIDE SEQUENCE [LARGE SCALE GENOMIC DNA]</scope>
    <source>
        <strain evidence="3">cv. WT478/WT964</strain>
        <tissue evidence="2">Leaves</tissue>
    </source>
</reference>
<evidence type="ECO:0000256" key="1">
    <source>
        <dbReference type="SAM" id="MobiDB-lite"/>
    </source>
</evidence>
<keyword evidence="3" id="KW-1185">Reference proteome</keyword>